<dbReference type="Gene3D" id="2.60.120.10">
    <property type="entry name" value="Jelly Rolls"/>
    <property type="match status" value="1"/>
</dbReference>
<dbReference type="InterPro" id="IPR018490">
    <property type="entry name" value="cNMP-bd_dom_sf"/>
</dbReference>
<reference evidence="2 3" key="1">
    <citation type="submission" date="2015-04" db="EMBL/GenBank/DDBJ databases">
        <title>Whole genome shotgun sequence of Flavihumibacter petaseus NBRC 106054.</title>
        <authorList>
            <person name="Miyazawa S."/>
            <person name="Hosoyama A."/>
            <person name="Hashimoto M."/>
            <person name="Noguchi M."/>
            <person name="Tsuchikane K."/>
            <person name="Ohji S."/>
            <person name="Yamazoe A."/>
            <person name="Ichikawa N."/>
            <person name="Kimura A."/>
            <person name="Fujita N."/>
        </authorList>
    </citation>
    <scope>NUCLEOTIDE SEQUENCE [LARGE SCALE GENOMIC DNA]</scope>
    <source>
        <strain evidence="2 3">NBRC 106054</strain>
    </source>
</reference>
<gene>
    <name evidence="2" type="ORF">FPE01S_02_09510</name>
</gene>
<dbReference type="AlphaFoldDB" id="A0A0E9N3A8"/>
<feature type="domain" description="Cyclic nucleotide-binding" evidence="1">
    <location>
        <begin position="29"/>
        <end position="115"/>
    </location>
</feature>
<evidence type="ECO:0000259" key="1">
    <source>
        <dbReference type="Pfam" id="PF00027"/>
    </source>
</evidence>
<dbReference type="RefSeq" id="WP_046369671.1">
    <property type="nucleotide sequence ID" value="NZ_BBWV01000002.1"/>
</dbReference>
<dbReference type="STRING" id="1220578.FPE01S_02_09510"/>
<dbReference type="Pfam" id="PF00027">
    <property type="entry name" value="cNMP_binding"/>
    <property type="match status" value="1"/>
</dbReference>
<keyword evidence="3" id="KW-1185">Reference proteome</keyword>
<evidence type="ECO:0000313" key="3">
    <source>
        <dbReference type="Proteomes" id="UP000033121"/>
    </source>
</evidence>
<evidence type="ECO:0000313" key="2">
    <source>
        <dbReference type="EMBL" id="GAO43845.1"/>
    </source>
</evidence>
<proteinExistence type="predicted"/>
<dbReference type="InterPro" id="IPR014710">
    <property type="entry name" value="RmlC-like_jellyroll"/>
</dbReference>
<dbReference type="SUPFAM" id="SSF51206">
    <property type="entry name" value="cAMP-binding domain-like"/>
    <property type="match status" value="1"/>
</dbReference>
<dbReference type="InterPro" id="IPR000595">
    <property type="entry name" value="cNMP-bd_dom"/>
</dbReference>
<sequence length="192" mass="22052">MFKVWQTYCRQVQLSAETVEKVFAAAQQRTLQRNELLLQEGQVCRYKTFVLTGLLRTYGQDADGSEHILQFSPENTWTVDAESYDRQAPCAFNIAGVERSELLLWTKATFDSLMNELPELQSLSQRLISGTVHSSRHRLFSALSDPPEVKYEAFVRSFPDLLNRLPLHMIASYLGVSVKTLTRVRQAQWHRG</sequence>
<organism evidence="2 3">
    <name type="scientific">Flavihumibacter petaseus NBRC 106054</name>
    <dbReference type="NCBI Taxonomy" id="1220578"/>
    <lineage>
        <taxon>Bacteria</taxon>
        <taxon>Pseudomonadati</taxon>
        <taxon>Bacteroidota</taxon>
        <taxon>Chitinophagia</taxon>
        <taxon>Chitinophagales</taxon>
        <taxon>Chitinophagaceae</taxon>
        <taxon>Flavihumibacter</taxon>
    </lineage>
</organism>
<comment type="caution">
    <text evidence="2">The sequence shown here is derived from an EMBL/GenBank/DDBJ whole genome shotgun (WGS) entry which is preliminary data.</text>
</comment>
<dbReference type="Proteomes" id="UP000033121">
    <property type="component" value="Unassembled WGS sequence"/>
</dbReference>
<dbReference type="EMBL" id="BBWV01000002">
    <property type="protein sequence ID" value="GAO43845.1"/>
    <property type="molecule type" value="Genomic_DNA"/>
</dbReference>
<dbReference type="CDD" id="cd00038">
    <property type="entry name" value="CAP_ED"/>
    <property type="match status" value="1"/>
</dbReference>
<protein>
    <recommendedName>
        <fullName evidence="1">Cyclic nucleotide-binding domain-containing protein</fullName>
    </recommendedName>
</protein>
<name>A0A0E9N3A8_9BACT</name>
<accession>A0A0E9N3A8</accession>
<dbReference type="OrthoDB" id="9152304at2"/>